<feature type="transmembrane region" description="Helical" evidence="15">
    <location>
        <begin position="98"/>
        <end position="125"/>
    </location>
</feature>
<comment type="catalytic activity">
    <reaction evidence="1">
        <text>ATP + protein L-histidine = ADP + protein N-phospho-L-histidine.</text>
        <dbReference type="EC" id="2.7.13.3"/>
    </reaction>
</comment>
<dbReference type="SMART" id="SM00065">
    <property type="entry name" value="GAF"/>
    <property type="match status" value="1"/>
</dbReference>
<feature type="compositionally biased region" description="Low complexity" evidence="14">
    <location>
        <begin position="589"/>
        <end position="607"/>
    </location>
</feature>
<dbReference type="Proteomes" id="UP000234789">
    <property type="component" value="Unassembled WGS sequence"/>
</dbReference>
<dbReference type="GO" id="GO:0005886">
    <property type="term" value="C:plasma membrane"/>
    <property type="evidence" value="ECO:0007669"/>
    <property type="project" value="UniProtKB-SubCell"/>
</dbReference>
<evidence type="ECO:0000256" key="10">
    <source>
        <dbReference type="ARBA" id="ARBA00022840"/>
    </source>
</evidence>
<dbReference type="InterPro" id="IPR003018">
    <property type="entry name" value="GAF"/>
</dbReference>
<feature type="transmembrane region" description="Helical" evidence="15">
    <location>
        <begin position="137"/>
        <end position="155"/>
    </location>
</feature>
<evidence type="ECO:0000256" key="13">
    <source>
        <dbReference type="ARBA" id="ARBA00023136"/>
    </source>
</evidence>
<organism evidence="17 18">
    <name type="scientific">Paenibacillus pasadenensis</name>
    <dbReference type="NCBI Taxonomy" id="217090"/>
    <lineage>
        <taxon>Bacteria</taxon>
        <taxon>Bacillati</taxon>
        <taxon>Bacillota</taxon>
        <taxon>Bacilli</taxon>
        <taxon>Bacillales</taxon>
        <taxon>Paenibacillaceae</taxon>
        <taxon>Paenibacillus</taxon>
    </lineage>
</organism>
<accession>A0A2N5N1T7</accession>
<feature type="transmembrane region" description="Helical" evidence="15">
    <location>
        <begin position="60"/>
        <end position="86"/>
    </location>
</feature>
<dbReference type="SUPFAM" id="SSF55874">
    <property type="entry name" value="ATPase domain of HSP90 chaperone/DNA topoisomerase II/histidine kinase"/>
    <property type="match status" value="1"/>
</dbReference>
<dbReference type="PANTHER" id="PTHR34220:SF7">
    <property type="entry name" value="SENSOR HISTIDINE KINASE YPDA"/>
    <property type="match status" value="1"/>
</dbReference>
<dbReference type="Pfam" id="PF06580">
    <property type="entry name" value="His_kinase"/>
    <property type="match status" value="1"/>
</dbReference>
<feature type="transmembrane region" description="Helical" evidence="15">
    <location>
        <begin position="198"/>
        <end position="221"/>
    </location>
</feature>
<feature type="transmembrane region" description="Helical" evidence="15">
    <location>
        <begin position="167"/>
        <end position="186"/>
    </location>
</feature>
<comment type="caution">
    <text evidence="17">The sequence shown here is derived from an EMBL/GenBank/DDBJ whole genome shotgun (WGS) entry which is preliminary data.</text>
</comment>
<dbReference type="AlphaFoldDB" id="A0A2N5N1T7"/>
<dbReference type="Gene3D" id="3.30.565.10">
    <property type="entry name" value="Histidine kinase-like ATPase, C-terminal domain"/>
    <property type="match status" value="1"/>
</dbReference>
<evidence type="ECO:0000256" key="3">
    <source>
        <dbReference type="ARBA" id="ARBA00012438"/>
    </source>
</evidence>
<dbReference type="GO" id="GO:0071555">
    <property type="term" value="P:cell wall organization"/>
    <property type="evidence" value="ECO:0007669"/>
    <property type="project" value="InterPro"/>
</dbReference>
<evidence type="ECO:0000313" key="18">
    <source>
        <dbReference type="Proteomes" id="UP000234789"/>
    </source>
</evidence>
<dbReference type="Pfam" id="PF07694">
    <property type="entry name" value="5TM-5TMR_LYT"/>
    <property type="match status" value="1"/>
</dbReference>
<evidence type="ECO:0000259" key="16">
    <source>
        <dbReference type="SMART" id="SM00065"/>
    </source>
</evidence>
<sequence>MRYHMKRTERTDAMEAYTRALIERMGMLLILMFIMTRLPLFRMLLDRAVTLRTGLLHAVMFGLIGIAGTHAGVLAGPGGMDAAFWIREARPDQLLAHSALIGVVLGGLLGGASVGAGAGLIAGAYAASLDGMAADAYLISTPIIGLLAGLVARFFYEERIIAPIKAFFIGVFAPILQMGVILIATTASPESIRLVNEIGMPMVISSSLGIALFVAMIQVALGEQERAGAAETQRALAVAGTVLPHLEGQLTPDRAAAAARELAGALGVDAVAVADTAAVLAHCGPGAERFRPEHPLASAPCRRALQEDRVLVAEPTRTADEPPHPAGGRLRQRAAALARRGVLESKQGPGAVVLIPFRQAGQPVGALQLFYRSRRQVRRIEEEFAAGLARLLSTQLTLSRAAELEVLTKDAELRALQAQIHPHFLFNTLNSIVTLIRTAPDDARQLTRQLAQFMRASLRTAHSPLIPLSQELEHLGAYLDILRVRFGDQMELRGLSGDGLPDAFIPPSTLQPLVENCIRHGLASRPAGGAAAVEAEADAEGILISVRDNGTGIRAELLPLLGAAPLATLEAVPQAPLGAASQAPLQAGPRAALDAKPPAAEPDAAGASNGLGVYNVNQRLIRLVGAEAALVYENLPEGGSRVTFRLPRARRDAD</sequence>
<proteinExistence type="predicted"/>
<comment type="subcellular location">
    <subcellularLocation>
        <location evidence="2">Cell membrane</location>
        <topology evidence="2">Multi-pass membrane protein</topology>
    </subcellularLocation>
</comment>
<keyword evidence="6 17" id="KW-0808">Transferase</keyword>
<evidence type="ECO:0000256" key="11">
    <source>
        <dbReference type="ARBA" id="ARBA00022989"/>
    </source>
</evidence>
<dbReference type="Gene3D" id="3.30.450.40">
    <property type="match status" value="1"/>
</dbReference>
<dbReference type="InterPro" id="IPR011620">
    <property type="entry name" value="Sig_transdc_His_kinase_LytS_TM"/>
</dbReference>
<evidence type="ECO:0000256" key="9">
    <source>
        <dbReference type="ARBA" id="ARBA00022777"/>
    </source>
</evidence>
<dbReference type="EC" id="2.7.13.3" evidence="3"/>
<dbReference type="InterPro" id="IPR036890">
    <property type="entry name" value="HATPase_C_sf"/>
</dbReference>
<evidence type="ECO:0000313" key="17">
    <source>
        <dbReference type="EMBL" id="PLT44283.1"/>
    </source>
</evidence>
<keyword evidence="13 15" id="KW-0472">Membrane</keyword>
<dbReference type="InterPro" id="IPR029016">
    <property type="entry name" value="GAF-like_dom_sf"/>
</dbReference>
<dbReference type="SUPFAM" id="SSF55781">
    <property type="entry name" value="GAF domain-like"/>
    <property type="match status" value="1"/>
</dbReference>
<evidence type="ECO:0000256" key="12">
    <source>
        <dbReference type="ARBA" id="ARBA00023012"/>
    </source>
</evidence>
<keyword evidence="10" id="KW-0067">ATP-binding</keyword>
<dbReference type="InterPro" id="IPR003594">
    <property type="entry name" value="HATPase_dom"/>
</dbReference>
<gene>
    <name evidence="17" type="ORF">B8V81_2714</name>
</gene>
<dbReference type="Pfam" id="PF02518">
    <property type="entry name" value="HATPase_c"/>
    <property type="match status" value="1"/>
</dbReference>
<dbReference type="InterPro" id="IPR010559">
    <property type="entry name" value="Sig_transdc_His_kin_internal"/>
</dbReference>
<dbReference type="InterPro" id="IPR050640">
    <property type="entry name" value="Bact_2-comp_sensor_kinase"/>
</dbReference>
<evidence type="ECO:0000256" key="15">
    <source>
        <dbReference type="SAM" id="Phobius"/>
    </source>
</evidence>
<evidence type="ECO:0000256" key="5">
    <source>
        <dbReference type="ARBA" id="ARBA00022553"/>
    </source>
</evidence>
<name>A0A2N5N1T7_9BACL</name>
<keyword evidence="9 17" id="KW-0418">Kinase</keyword>
<dbReference type="PANTHER" id="PTHR34220">
    <property type="entry name" value="SENSOR HISTIDINE KINASE YPDA"/>
    <property type="match status" value="1"/>
</dbReference>
<evidence type="ECO:0000256" key="8">
    <source>
        <dbReference type="ARBA" id="ARBA00022741"/>
    </source>
</evidence>
<keyword evidence="12" id="KW-0902">Two-component regulatory system</keyword>
<keyword evidence="7 15" id="KW-0812">Transmembrane</keyword>
<feature type="transmembrane region" description="Helical" evidence="15">
    <location>
        <begin position="21"/>
        <end position="40"/>
    </location>
</feature>
<reference evidence="17 18" key="1">
    <citation type="submission" date="2017-05" db="EMBL/GenBank/DDBJ databases">
        <title>Functional genome analysis of Paenibacillus pasadenensis strain R16: insights on endophytic life style and antifungal activity.</title>
        <authorList>
            <person name="Passera A."/>
            <person name="Marcolungo L."/>
            <person name="Casati P."/>
            <person name="Brasca M."/>
            <person name="Quaglino F."/>
            <person name="Delledonne M."/>
        </authorList>
    </citation>
    <scope>NUCLEOTIDE SEQUENCE [LARGE SCALE GENOMIC DNA]</scope>
    <source>
        <strain evidence="17 18">R16</strain>
    </source>
</reference>
<evidence type="ECO:0000256" key="1">
    <source>
        <dbReference type="ARBA" id="ARBA00000085"/>
    </source>
</evidence>
<keyword evidence="4" id="KW-1003">Cell membrane</keyword>
<evidence type="ECO:0000256" key="2">
    <source>
        <dbReference type="ARBA" id="ARBA00004651"/>
    </source>
</evidence>
<keyword evidence="18" id="KW-1185">Reference proteome</keyword>
<evidence type="ECO:0000256" key="6">
    <source>
        <dbReference type="ARBA" id="ARBA00022679"/>
    </source>
</evidence>
<feature type="region of interest" description="Disordered" evidence="14">
    <location>
        <begin position="588"/>
        <end position="608"/>
    </location>
</feature>
<dbReference type="GO" id="GO:0000155">
    <property type="term" value="F:phosphorelay sensor kinase activity"/>
    <property type="evidence" value="ECO:0007669"/>
    <property type="project" value="InterPro"/>
</dbReference>
<keyword evidence="5" id="KW-0597">Phosphoprotein</keyword>
<feature type="domain" description="GAF" evidence="16">
    <location>
        <begin position="250"/>
        <end position="406"/>
    </location>
</feature>
<keyword evidence="11 15" id="KW-1133">Transmembrane helix</keyword>
<dbReference type="EMBL" id="NFEZ01000004">
    <property type="protein sequence ID" value="PLT44283.1"/>
    <property type="molecule type" value="Genomic_DNA"/>
</dbReference>
<evidence type="ECO:0000256" key="4">
    <source>
        <dbReference type="ARBA" id="ARBA00022475"/>
    </source>
</evidence>
<evidence type="ECO:0000256" key="7">
    <source>
        <dbReference type="ARBA" id="ARBA00022692"/>
    </source>
</evidence>
<dbReference type="Pfam" id="PF01590">
    <property type="entry name" value="GAF"/>
    <property type="match status" value="1"/>
</dbReference>
<evidence type="ECO:0000256" key="14">
    <source>
        <dbReference type="SAM" id="MobiDB-lite"/>
    </source>
</evidence>
<protein>
    <recommendedName>
        <fullName evidence="3">histidine kinase</fullName>
        <ecNumber evidence="3">2.7.13.3</ecNumber>
    </recommendedName>
</protein>
<dbReference type="GO" id="GO:0005524">
    <property type="term" value="F:ATP binding"/>
    <property type="evidence" value="ECO:0007669"/>
    <property type="project" value="UniProtKB-KW"/>
</dbReference>
<keyword evidence="8" id="KW-0547">Nucleotide-binding</keyword>